<dbReference type="AlphaFoldDB" id="A0A839AB90"/>
<gene>
    <name evidence="9" type="ORF">H2509_04000</name>
</gene>
<dbReference type="RefSeq" id="WP_182162558.1">
    <property type="nucleotide sequence ID" value="NZ_JACFXV010000039.1"/>
</dbReference>
<feature type="binding site" evidence="7">
    <location>
        <position position="238"/>
    </location>
    <ligand>
        <name>beta-D-galactose</name>
        <dbReference type="ChEBI" id="CHEBI:27667"/>
    </ligand>
</feature>
<evidence type="ECO:0000256" key="8">
    <source>
        <dbReference type="PIRSR" id="PIRSR005096-3"/>
    </source>
</evidence>
<dbReference type="GO" id="GO:0033499">
    <property type="term" value="P:galactose catabolic process via UDP-galactose, Leloir pathway"/>
    <property type="evidence" value="ECO:0007669"/>
    <property type="project" value="TreeGrafter"/>
</dbReference>
<dbReference type="GO" id="GO:0004034">
    <property type="term" value="F:aldose 1-epimerase activity"/>
    <property type="evidence" value="ECO:0007669"/>
    <property type="project" value="UniProtKB-EC"/>
</dbReference>
<dbReference type="InterPro" id="IPR008183">
    <property type="entry name" value="Aldose_1/G6P_1-epimerase"/>
</dbReference>
<evidence type="ECO:0000256" key="2">
    <source>
        <dbReference type="ARBA" id="ARBA00006206"/>
    </source>
</evidence>
<comment type="similarity">
    <text evidence="2 5">Belongs to the aldose epimerase family.</text>
</comment>
<evidence type="ECO:0000313" key="10">
    <source>
        <dbReference type="Proteomes" id="UP000541109"/>
    </source>
</evidence>
<dbReference type="PANTHER" id="PTHR10091:SF49">
    <property type="entry name" value="ALDOSE 1-EPIMERASE"/>
    <property type="match status" value="1"/>
</dbReference>
<feature type="binding site" evidence="8">
    <location>
        <begin position="74"/>
        <end position="75"/>
    </location>
    <ligand>
        <name>beta-D-galactose</name>
        <dbReference type="ChEBI" id="CHEBI:27667"/>
    </ligand>
</feature>
<dbReference type="InterPro" id="IPR047215">
    <property type="entry name" value="Galactose_mutarotase-like"/>
</dbReference>
<dbReference type="GO" id="GO:0030246">
    <property type="term" value="F:carbohydrate binding"/>
    <property type="evidence" value="ECO:0007669"/>
    <property type="project" value="InterPro"/>
</dbReference>
<keyword evidence="3 5" id="KW-0413">Isomerase</keyword>
<dbReference type="Proteomes" id="UP000541109">
    <property type="component" value="Unassembled WGS sequence"/>
</dbReference>
<evidence type="ECO:0000256" key="1">
    <source>
        <dbReference type="ARBA" id="ARBA00005028"/>
    </source>
</evidence>
<dbReference type="PIRSF" id="PIRSF005096">
    <property type="entry name" value="GALM"/>
    <property type="match status" value="1"/>
</dbReference>
<dbReference type="PANTHER" id="PTHR10091">
    <property type="entry name" value="ALDOSE-1-EPIMERASE"/>
    <property type="match status" value="1"/>
</dbReference>
<dbReference type="UniPathway" id="UPA00242"/>
<feature type="binding site" evidence="8">
    <location>
        <begin position="172"/>
        <end position="174"/>
    </location>
    <ligand>
        <name>beta-D-galactose</name>
        <dbReference type="ChEBI" id="CHEBI:27667"/>
    </ligand>
</feature>
<evidence type="ECO:0000313" key="9">
    <source>
        <dbReference type="EMBL" id="MBA5776284.1"/>
    </source>
</evidence>
<dbReference type="SUPFAM" id="SSF74650">
    <property type="entry name" value="Galactose mutarotase-like"/>
    <property type="match status" value="1"/>
</dbReference>
<dbReference type="Pfam" id="PF01263">
    <property type="entry name" value="Aldose_epim"/>
    <property type="match status" value="1"/>
</dbReference>
<dbReference type="InterPro" id="IPR015443">
    <property type="entry name" value="Aldose_1-epimerase"/>
</dbReference>
<dbReference type="EC" id="5.1.3.3" evidence="5"/>
<accession>A0A839AB90</accession>
<dbReference type="NCBIfam" id="NF008277">
    <property type="entry name" value="PRK11055.1"/>
    <property type="match status" value="1"/>
</dbReference>
<protein>
    <recommendedName>
        <fullName evidence="5">Aldose 1-epimerase</fullName>
        <ecNumber evidence="5">5.1.3.3</ecNumber>
    </recommendedName>
</protein>
<dbReference type="EMBL" id="JACFXV010000039">
    <property type="protein sequence ID" value="MBA5776284.1"/>
    <property type="molecule type" value="Genomic_DNA"/>
</dbReference>
<evidence type="ECO:0000256" key="6">
    <source>
        <dbReference type="PIRSR" id="PIRSR005096-1"/>
    </source>
</evidence>
<evidence type="ECO:0000256" key="4">
    <source>
        <dbReference type="ARBA" id="ARBA00023277"/>
    </source>
</evidence>
<reference evidence="9 10" key="1">
    <citation type="submission" date="2020-07" db="EMBL/GenBank/DDBJ databases">
        <title>Stappia sp., F7233, whole genome shotgun sequencing project.</title>
        <authorList>
            <person name="Jiang S."/>
            <person name="Liu Z.W."/>
            <person name="Du Z.J."/>
        </authorList>
    </citation>
    <scope>NUCLEOTIDE SEQUENCE [LARGE SCALE GENOMIC DNA]</scope>
    <source>
        <strain evidence="9 10">F7233</strain>
    </source>
</reference>
<name>A0A839AB90_9HYPH</name>
<comment type="pathway">
    <text evidence="1 5">Carbohydrate metabolism; hexose metabolism.</text>
</comment>
<evidence type="ECO:0000256" key="7">
    <source>
        <dbReference type="PIRSR" id="PIRSR005096-2"/>
    </source>
</evidence>
<dbReference type="InterPro" id="IPR014718">
    <property type="entry name" value="GH-type_carb-bd"/>
</dbReference>
<comment type="catalytic activity">
    <reaction evidence="5">
        <text>alpha-D-glucose = beta-D-glucose</text>
        <dbReference type="Rhea" id="RHEA:10264"/>
        <dbReference type="ChEBI" id="CHEBI:15903"/>
        <dbReference type="ChEBI" id="CHEBI:17925"/>
        <dbReference type="EC" id="5.1.3.3"/>
    </reaction>
</comment>
<dbReference type="InterPro" id="IPR011013">
    <property type="entry name" value="Gal_mutarotase_sf_dom"/>
</dbReference>
<feature type="active site" description="Proton donor" evidence="6">
    <location>
        <position position="172"/>
    </location>
</feature>
<proteinExistence type="inferred from homology"/>
<evidence type="ECO:0000256" key="5">
    <source>
        <dbReference type="PIRNR" id="PIRNR005096"/>
    </source>
</evidence>
<dbReference type="Gene3D" id="2.70.98.10">
    <property type="match status" value="1"/>
</dbReference>
<keyword evidence="10" id="KW-1185">Reference proteome</keyword>
<sequence length="336" mass="36778">MTREPFGTTDTGEAIERATIAGGGLTAKIINWGAAIQDLRIDGHDAPLVLGFDRFEDYPAHSPYFGAIAGRYANRIRGGRFEIDGKAFQVDTNFLGKHMLHGGGKGIGKRAWTFREIGADYVTLTLRDPDGAMGFAGNLDIVCTYRLEAGGVLAVDLEASCDQPTLCNLAHHSYFNLDDGGETDCLGHGVMIEADAYLPVDDELIPTGTVATVAGTEFDFRQMRAIRLVKDGEPVAYDHNFCLAAAQRPLARAARVAASRSGLAMEVWTTEPGLQFYSGAKVARQVPGLDGRHYEAFAGFAMEPQVWPDAPHHRHFPQAVLRPGERYRQRTEYRFS</sequence>
<dbReference type="GO" id="GO:0006006">
    <property type="term" value="P:glucose metabolic process"/>
    <property type="evidence" value="ECO:0007669"/>
    <property type="project" value="TreeGrafter"/>
</dbReference>
<organism evidence="9 10">
    <name type="scientific">Stappia albiluteola</name>
    <dbReference type="NCBI Taxonomy" id="2758565"/>
    <lineage>
        <taxon>Bacteria</taxon>
        <taxon>Pseudomonadati</taxon>
        <taxon>Pseudomonadota</taxon>
        <taxon>Alphaproteobacteria</taxon>
        <taxon>Hyphomicrobiales</taxon>
        <taxon>Stappiaceae</taxon>
        <taxon>Stappia</taxon>
    </lineage>
</organism>
<evidence type="ECO:0000256" key="3">
    <source>
        <dbReference type="ARBA" id="ARBA00023235"/>
    </source>
</evidence>
<comment type="caution">
    <text evidence="9">The sequence shown here is derived from an EMBL/GenBank/DDBJ whole genome shotgun (WGS) entry which is preliminary data.</text>
</comment>
<keyword evidence="4 5" id="KW-0119">Carbohydrate metabolism</keyword>
<feature type="active site" description="Proton acceptor" evidence="6">
    <location>
        <position position="303"/>
    </location>
</feature>
<dbReference type="CDD" id="cd09019">
    <property type="entry name" value="galactose_mutarotase_like"/>
    <property type="match status" value="1"/>
</dbReference>